<protein>
    <submittedName>
        <fullName evidence="7">Mechanosensitive ion channel family protein</fullName>
    </submittedName>
</protein>
<proteinExistence type="predicted"/>
<dbReference type="Gene3D" id="1.10.287.1260">
    <property type="match status" value="1"/>
</dbReference>
<evidence type="ECO:0000313" key="8">
    <source>
        <dbReference type="Proteomes" id="UP001597374"/>
    </source>
</evidence>
<dbReference type="Proteomes" id="UP001597374">
    <property type="component" value="Unassembled WGS sequence"/>
</dbReference>
<evidence type="ECO:0000259" key="6">
    <source>
        <dbReference type="Pfam" id="PF00924"/>
    </source>
</evidence>
<organism evidence="7 8">
    <name type="scientific">Pontibacter ruber</name>
    <dbReference type="NCBI Taxonomy" id="1343895"/>
    <lineage>
        <taxon>Bacteria</taxon>
        <taxon>Pseudomonadati</taxon>
        <taxon>Bacteroidota</taxon>
        <taxon>Cytophagia</taxon>
        <taxon>Cytophagales</taxon>
        <taxon>Hymenobacteraceae</taxon>
        <taxon>Pontibacter</taxon>
    </lineage>
</organism>
<dbReference type="PANTHER" id="PTHR30566:SF25">
    <property type="entry name" value="INNER MEMBRANE PROTEIN"/>
    <property type="match status" value="1"/>
</dbReference>
<dbReference type="PANTHER" id="PTHR30566">
    <property type="entry name" value="YNAI-RELATED MECHANOSENSITIVE ION CHANNEL"/>
    <property type="match status" value="1"/>
</dbReference>
<keyword evidence="2 5" id="KW-0812">Transmembrane</keyword>
<evidence type="ECO:0000256" key="1">
    <source>
        <dbReference type="ARBA" id="ARBA00004370"/>
    </source>
</evidence>
<comment type="caution">
    <text evidence="7">The sequence shown here is derived from an EMBL/GenBank/DDBJ whole genome shotgun (WGS) entry which is preliminary data.</text>
</comment>
<dbReference type="InterPro" id="IPR006685">
    <property type="entry name" value="MscS_channel_2nd"/>
</dbReference>
<evidence type="ECO:0000256" key="4">
    <source>
        <dbReference type="ARBA" id="ARBA00023136"/>
    </source>
</evidence>
<sequence length="363" mass="41572">MEDSGLLFSRVDNLVIGLAILAIAALTGLFVKYILFRLLDLYNKRESPHLTLSITRHLSSAFTVFLPLLFASFALPTTPFDERQLYTFRRVFELVNIAVFGWILVKVTYVAQDMVQLKYHIEKPDNIRERRLFTQLQFIKRLTIIMIIFITISLILLSFESVKRLGTGMLTSAGIAGIIVGFAAQRSLANLLAGLQIAFSQPIRIDDVLVVENEFGRVEEITLTHVVLRLWDQRRMILPLNYFIEKPFQNWTHTGSDILATVYLYTDYTIPVDELRQELDRILATTNLWNRKVAGLQVTDAKENTVQLRALVSADGSGEAWDLRCLVREKLITYIQQKYPQSLPRLRTELVGEAIQLLGRQQV</sequence>
<feature type="transmembrane region" description="Helical" evidence="5">
    <location>
        <begin position="165"/>
        <end position="184"/>
    </location>
</feature>
<reference evidence="8" key="1">
    <citation type="journal article" date="2019" name="Int. J. Syst. Evol. Microbiol.">
        <title>The Global Catalogue of Microorganisms (GCM) 10K type strain sequencing project: providing services to taxonomists for standard genome sequencing and annotation.</title>
        <authorList>
            <consortium name="The Broad Institute Genomics Platform"/>
            <consortium name="The Broad Institute Genome Sequencing Center for Infectious Disease"/>
            <person name="Wu L."/>
            <person name="Ma J."/>
        </authorList>
    </citation>
    <scope>NUCLEOTIDE SEQUENCE [LARGE SCALE GENOMIC DNA]</scope>
    <source>
        <strain evidence="8">CGMCC 4.1782</strain>
    </source>
</reference>
<dbReference type="InterPro" id="IPR023408">
    <property type="entry name" value="MscS_beta-dom_sf"/>
</dbReference>
<keyword evidence="4 5" id="KW-0472">Membrane</keyword>
<feature type="transmembrane region" description="Helical" evidence="5">
    <location>
        <begin position="14"/>
        <end position="36"/>
    </location>
</feature>
<dbReference type="InterPro" id="IPR010920">
    <property type="entry name" value="LSM_dom_sf"/>
</dbReference>
<evidence type="ECO:0000256" key="5">
    <source>
        <dbReference type="SAM" id="Phobius"/>
    </source>
</evidence>
<feature type="domain" description="Mechanosensitive ion channel MscS" evidence="6">
    <location>
        <begin position="187"/>
        <end position="253"/>
    </location>
</feature>
<gene>
    <name evidence="7" type="ORF">ACFSKP_13765</name>
</gene>
<evidence type="ECO:0000313" key="7">
    <source>
        <dbReference type="EMBL" id="MFD2247328.1"/>
    </source>
</evidence>
<dbReference type="SUPFAM" id="SSF50182">
    <property type="entry name" value="Sm-like ribonucleoproteins"/>
    <property type="match status" value="1"/>
</dbReference>
<dbReference type="Pfam" id="PF00924">
    <property type="entry name" value="MS_channel_2nd"/>
    <property type="match status" value="1"/>
</dbReference>
<dbReference type="EMBL" id="JBHUIM010000002">
    <property type="protein sequence ID" value="MFD2247328.1"/>
    <property type="molecule type" value="Genomic_DNA"/>
</dbReference>
<evidence type="ECO:0000256" key="2">
    <source>
        <dbReference type="ARBA" id="ARBA00022692"/>
    </source>
</evidence>
<comment type="subcellular location">
    <subcellularLocation>
        <location evidence="1">Membrane</location>
    </subcellularLocation>
</comment>
<keyword evidence="8" id="KW-1185">Reference proteome</keyword>
<feature type="transmembrane region" description="Helical" evidence="5">
    <location>
        <begin position="138"/>
        <end position="159"/>
    </location>
</feature>
<name>A0ABW5CZ53_9BACT</name>
<feature type="transmembrane region" description="Helical" evidence="5">
    <location>
        <begin position="95"/>
        <end position="117"/>
    </location>
</feature>
<evidence type="ECO:0000256" key="3">
    <source>
        <dbReference type="ARBA" id="ARBA00022989"/>
    </source>
</evidence>
<keyword evidence="3 5" id="KW-1133">Transmembrane helix</keyword>
<feature type="transmembrane region" description="Helical" evidence="5">
    <location>
        <begin position="57"/>
        <end position="75"/>
    </location>
</feature>
<dbReference type="Gene3D" id="2.30.30.60">
    <property type="match status" value="1"/>
</dbReference>
<accession>A0ABW5CZ53</accession>
<dbReference type="RefSeq" id="WP_250430260.1">
    <property type="nucleotide sequence ID" value="NZ_JALPRR010000003.1"/>
</dbReference>